<keyword evidence="3" id="KW-1185">Reference proteome</keyword>
<protein>
    <submittedName>
        <fullName evidence="2">Uncharacterized protein</fullName>
    </submittedName>
</protein>
<organism evidence="2 3">
    <name type="scientific">Zostera marina</name>
    <name type="common">Eelgrass</name>
    <dbReference type="NCBI Taxonomy" id="29655"/>
    <lineage>
        <taxon>Eukaryota</taxon>
        <taxon>Viridiplantae</taxon>
        <taxon>Streptophyta</taxon>
        <taxon>Embryophyta</taxon>
        <taxon>Tracheophyta</taxon>
        <taxon>Spermatophyta</taxon>
        <taxon>Magnoliopsida</taxon>
        <taxon>Liliopsida</taxon>
        <taxon>Zosteraceae</taxon>
        <taxon>Zostera</taxon>
    </lineage>
</organism>
<dbReference type="AlphaFoldDB" id="A0A0K9P7Z9"/>
<dbReference type="EMBL" id="LFYR01001163">
    <property type="protein sequence ID" value="KMZ64325.1"/>
    <property type="molecule type" value="Genomic_DNA"/>
</dbReference>
<feature type="signal peptide" evidence="1">
    <location>
        <begin position="1"/>
        <end position="24"/>
    </location>
</feature>
<evidence type="ECO:0000313" key="2">
    <source>
        <dbReference type="EMBL" id="KMZ64325.1"/>
    </source>
</evidence>
<accession>A0A0K9P7Z9</accession>
<evidence type="ECO:0000256" key="1">
    <source>
        <dbReference type="SAM" id="SignalP"/>
    </source>
</evidence>
<keyword evidence="1" id="KW-0732">Signal</keyword>
<gene>
    <name evidence="2" type="ORF">ZOSMA_375G00140</name>
</gene>
<evidence type="ECO:0000313" key="3">
    <source>
        <dbReference type="Proteomes" id="UP000036987"/>
    </source>
</evidence>
<dbReference type="Proteomes" id="UP000036987">
    <property type="component" value="Unassembled WGS sequence"/>
</dbReference>
<name>A0A0K9P7Z9_ZOSMR</name>
<sequence length="101" mass="11279">MDVSGNFIIFILLLLLLFSNPSLARTVEVNDATSATAVEGVRLTLFIGDTVVLKHKNLHAIYVFRSWRAFESCQLAKATVFHLPCNATFFKVRARCSFVSV</sequence>
<feature type="chain" id="PRO_5005527485" evidence="1">
    <location>
        <begin position="25"/>
        <end position="101"/>
    </location>
</feature>
<comment type="caution">
    <text evidence="2">The sequence shown here is derived from an EMBL/GenBank/DDBJ whole genome shotgun (WGS) entry which is preliminary data.</text>
</comment>
<proteinExistence type="predicted"/>
<reference evidence="3" key="1">
    <citation type="journal article" date="2016" name="Nature">
        <title>The genome of the seagrass Zostera marina reveals angiosperm adaptation to the sea.</title>
        <authorList>
            <person name="Olsen J.L."/>
            <person name="Rouze P."/>
            <person name="Verhelst B."/>
            <person name="Lin Y.-C."/>
            <person name="Bayer T."/>
            <person name="Collen J."/>
            <person name="Dattolo E."/>
            <person name="De Paoli E."/>
            <person name="Dittami S."/>
            <person name="Maumus F."/>
            <person name="Michel G."/>
            <person name="Kersting A."/>
            <person name="Lauritano C."/>
            <person name="Lohaus R."/>
            <person name="Toepel M."/>
            <person name="Tonon T."/>
            <person name="Vanneste K."/>
            <person name="Amirebrahimi M."/>
            <person name="Brakel J."/>
            <person name="Bostroem C."/>
            <person name="Chovatia M."/>
            <person name="Grimwood J."/>
            <person name="Jenkins J.W."/>
            <person name="Jueterbock A."/>
            <person name="Mraz A."/>
            <person name="Stam W.T."/>
            <person name="Tice H."/>
            <person name="Bornberg-Bauer E."/>
            <person name="Green P.J."/>
            <person name="Pearson G.A."/>
            <person name="Procaccini G."/>
            <person name="Duarte C.M."/>
            <person name="Schmutz J."/>
            <person name="Reusch T.B.H."/>
            <person name="Van de Peer Y."/>
        </authorList>
    </citation>
    <scope>NUCLEOTIDE SEQUENCE [LARGE SCALE GENOMIC DNA]</scope>
    <source>
        <strain evidence="3">cv. Finnish</strain>
    </source>
</reference>
<dbReference type="OrthoDB" id="10259572at2759"/>